<name>A0A194XBY3_MOLSC</name>
<accession>A0A194XBY3</accession>
<evidence type="ECO:0000313" key="1">
    <source>
        <dbReference type="EMBL" id="KUJ17674.1"/>
    </source>
</evidence>
<sequence length="124" mass="13986">MHMRSIYFTISTACAHWCFSLNSFVNIALSPYPTSSLVEDFLRTNPCECCAIPPIRKKESLFHLDFPPNSCSAYEVQTQPHLATQTCPKLLPFLHNSPKKQINTPFRTNYIAKALHGTGVSNLQ</sequence>
<dbReference type="Proteomes" id="UP000070700">
    <property type="component" value="Unassembled WGS sequence"/>
</dbReference>
<dbReference type="GeneID" id="28819249"/>
<dbReference type="EMBL" id="KQ947414">
    <property type="protein sequence ID" value="KUJ17674.1"/>
    <property type="molecule type" value="Genomic_DNA"/>
</dbReference>
<gene>
    <name evidence="1" type="ORF">LY89DRAFT_58931</name>
</gene>
<dbReference type="RefSeq" id="XP_018072029.1">
    <property type="nucleotide sequence ID" value="XM_018209523.1"/>
</dbReference>
<evidence type="ECO:0000313" key="2">
    <source>
        <dbReference type="Proteomes" id="UP000070700"/>
    </source>
</evidence>
<organism evidence="1 2">
    <name type="scientific">Mollisia scopiformis</name>
    <name type="common">Conifer needle endophyte fungus</name>
    <name type="synonym">Phialocephala scopiformis</name>
    <dbReference type="NCBI Taxonomy" id="149040"/>
    <lineage>
        <taxon>Eukaryota</taxon>
        <taxon>Fungi</taxon>
        <taxon>Dikarya</taxon>
        <taxon>Ascomycota</taxon>
        <taxon>Pezizomycotina</taxon>
        <taxon>Leotiomycetes</taxon>
        <taxon>Helotiales</taxon>
        <taxon>Mollisiaceae</taxon>
        <taxon>Mollisia</taxon>
    </lineage>
</organism>
<reference evidence="1 2" key="1">
    <citation type="submission" date="2015-10" db="EMBL/GenBank/DDBJ databases">
        <title>Full genome of DAOMC 229536 Phialocephala scopiformis, a fungal endophyte of spruce producing the potent anti-insectan compound rugulosin.</title>
        <authorList>
            <consortium name="DOE Joint Genome Institute"/>
            <person name="Walker A.K."/>
            <person name="Frasz S.L."/>
            <person name="Seifert K.A."/>
            <person name="Miller J.D."/>
            <person name="Mondo S.J."/>
            <person name="Labutti K."/>
            <person name="Lipzen A."/>
            <person name="Dockter R."/>
            <person name="Kennedy M."/>
            <person name="Grigoriev I.V."/>
            <person name="Spatafora J.W."/>
        </authorList>
    </citation>
    <scope>NUCLEOTIDE SEQUENCE [LARGE SCALE GENOMIC DNA]</scope>
    <source>
        <strain evidence="1 2">CBS 120377</strain>
    </source>
</reference>
<protein>
    <submittedName>
        <fullName evidence="1">Uncharacterized protein</fullName>
    </submittedName>
</protein>
<proteinExistence type="predicted"/>
<dbReference type="InParanoid" id="A0A194XBY3"/>
<dbReference type="KEGG" id="psco:LY89DRAFT_58931"/>
<keyword evidence="2" id="KW-1185">Reference proteome</keyword>
<dbReference type="AlphaFoldDB" id="A0A194XBY3"/>